<dbReference type="PROSITE" id="PS50041">
    <property type="entry name" value="C_TYPE_LECTIN_2"/>
    <property type="match status" value="1"/>
</dbReference>
<gene>
    <name evidence="6" type="ORF">MPIPNATIZW_LOCUS2686</name>
</gene>
<evidence type="ECO:0000256" key="1">
    <source>
        <dbReference type="ARBA" id="ARBA00004167"/>
    </source>
</evidence>
<dbReference type="InterPro" id="IPR001304">
    <property type="entry name" value="C-type_lectin-like"/>
</dbReference>
<dbReference type="Pfam" id="PF00059">
    <property type="entry name" value="Lectin_C"/>
    <property type="match status" value="1"/>
</dbReference>
<protein>
    <recommendedName>
        <fullName evidence="5">C-type lectin domain-containing protein</fullName>
    </recommendedName>
</protein>
<feature type="compositionally biased region" description="Low complexity" evidence="3">
    <location>
        <begin position="36"/>
        <end position="62"/>
    </location>
</feature>
<keyword evidence="2" id="KW-0430">Lectin</keyword>
<keyword evidence="4" id="KW-0472">Membrane</keyword>
<dbReference type="PANTHER" id="PTHR47606:SF1">
    <property type="entry name" value="KILLER CELL LECTIN-LIKE RECEPTOR SUBFAMILY G MEMBER 2"/>
    <property type="match status" value="1"/>
</dbReference>
<organism evidence="6 7">
    <name type="scientific">Pipistrellus nathusii</name>
    <name type="common">Nathusius' pipistrelle</name>
    <dbReference type="NCBI Taxonomy" id="59473"/>
    <lineage>
        <taxon>Eukaryota</taxon>
        <taxon>Metazoa</taxon>
        <taxon>Chordata</taxon>
        <taxon>Craniata</taxon>
        <taxon>Vertebrata</taxon>
        <taxon>Euteleostomi</taxon>
        <taxon>Mammalia</taxon>
        <taxon>Eutheria</taxon>
        <taxon>Laurasiatheria</taxon>
        <taxon>Chiroptera</taxon>
        <taxon>Yangochiroptera</taxon>
        <taxon>Vespertilionidae</taxon>
        <taxon>Pipistrellus</taxon>
    </lineage>
</organism>
<accession>A0ABN9ZC34</accession>
<dbReference type="InterPro" id="IPR016186">
    <property type="entry name" value="C-type_lectin-like/link_sf"/>
</dbReference>
<feature type="region of interest" description="Disordered" evidence="3">
    <location>
        <begin position="1"/>
        <end position="131"/>
    </location>
</feature>
<feature type="transmembrane region" description="Helical" evidence="4">
    <location>
        <begin position="268"/>
        <end position="288"/>
    </location>
</feature>
<evidence type="ECO:0000313" key="7">
    <source>
        <dbReference type="Proteomes" id="UP001314169"/>
    </source>
</evidence>
<keyword evidence="4" id="KW-0812">Transmembrane</keyword>
<dbReference type="InterPro" id="IPR016187">
    <property type="entry name" value="CTDL_fold"/>
</dbReference>
<dbReference type="SUPFAM" id="SSF56436">
    <property type="entry name" value="C-type lectin-like"/>
    <property type="match status" value="1"/>
</dbReference>
<feature type="region of interest" description="Disordered" evidence="3">
    <location>
        <begin position="146"/>
        <end position="188"/>
    </location>
</feature>
<feature type="compositionally biased region" description="Low complexity" evidence="3">
    <location>
        <begin position="7"/>
        <end position="19"/>
    </location>
</feature>
<dbReference type="Proteomes" id="UP001314169">
    <property type="component" value="Chromosome 11"/>
</dbReference>
<reference evidence="6" key="1">
    <citation type="submission" date="2023-12" db="EMBL/GenBank/DDBJ databases">
        <authorList>
            <person name="Brown T."/>
        </authorList>
    </citation>
    <scope>NUCLEOTIDE SEQUENCE</scope>
</reference>
<evidence type="ECO:0000259" key="5">
    <source>
        <dbReference type="PROSITE" id="PS50041"/>
    </source>
</evidence>
<evidence type="ECO:0000256" key="3">
    <source>
        <dbReference type="SAM" id="MobiDB-lite"/>
    </source>
</evidence>
<sequence length="414" mass="43291">MEGAQVAPRGGRAGAAMPMEPLENPVPPAEERRLGSPESSPAAAAQEAPGAGPDLDPDPSGGQKLPSPRPARLRLLPAGLGYGAFRRPLSAAPEPPSPGPAAAEQPRDGEAAGAELVPRAAPEEPGPGSWAPVELQVDVLVKPVGAAGGSHAPSPAPSRRFITVPVPEPPASPRHAAPAGPLLPRTASLGSAWSRGSPLAAPRAEHGLAAEDGAAAPGAPTCRCRCRCQEPGREDAALLPRAELDGDLKLHRAIRLIGLPMYMKSLRWALVVMAVLLAVSTVAIVALASRTGAGCRPCPRGWLWSGEHCYYLSTEAQAWEASQAFCSSHRATLPLLTHTQDFLARYPVTKYSWVGARRGPQGWHWIDGDPLPPQLLPEEDKDQLGLKCAGLEGGRLVALDCASLRPWVCVQGTK</sequence>
<comment type="subcellular location">
    <subcellularLocation>
        <location evidence="1">Membrane</location>
        <topology evidence="1">Single-pass membrane protein</topology>
    </subcellularLocation>
</comment>
<keyword evidence="7" id="KW-1185">Reference proteome</keyword>
<dbReference type="InterPro" id="IPR043318">
    <property type="entry name" value="KLRG2"/>
</dbReference>
<dbReference type="Gene3D" id="3.10.100.10">
    <property type="entry name" value="Mannose-Binding Protein A, subunit A"/>
    <property type="match status" value="1"/>
</dbReference>
<dbReference type="InterPro" id="IPR033992">
    <property type="entry name" value="NKR-like_CTLD"/>
</dbReference>
<keyword evidence="4" id="KW-1133">Transmembrane helix</keyword>
<dbReference type="CDD" id="cd03593">
    <property type="entry name" value="CLECT_NK_receptors_like"/>
    <property type="match status" value="1"/>
</dbReference>
<evidence type="ECO:0000313" key="6">
    <source>
        <dbReference type="EMBL" id="CAK6434380.1"/>
    </source>
</evidence>
<dbReference type="EMBL" id="OY882868">
    <property type="protein sequence ID" value="CAK6434380.1"/>
    <property type="molecule type" value="Genomic_DNA"/>
</dbReference>
<dbReference type="SMART" id="SM00034">
    <property type="entry name" value="CLECT"/>
    <property type="match status" value="1"/>
</dbReference>
<name>A0ABN9ZC34_PIPNA</name>
<evidence type="ECO:0000256" key="4">
    <source>
        <dbReference type="SAM" id="Phobius"/>
    </source>
</evidence>
<proteinExistence type="predicted"/>
<dbReference type="PANTHER" id="PTHR47606">
    <property type="entry name" value="KILLER CELL LECTIN-LIKE RECEPTOR SUBFAMILY G MEMBER 2"/>
    <property type="match status" value="1"/>
</dbReference>
<evidence type="ECO:0000256" key="2">
    <source>
        <dbReference type="ARBA" id="ARBA00022734"/>
    </source>
</evidence>
<feature type="domain" description="C-type lectin" evidence="5">
    <location>
        <begin position="305"/>
        <end position="410"/>
    </location>
</feature>